<feature type="compositionally biased region" description="Basic and acidic residues" evidence="1">
    <location>
        <begin position="1"/>
        <end position="11"/>
    </location>
</feature>
<feature type="region of interest" description="Disordered" evidence="1">
    <location>
        <begin position="1"/>
        <end position="35"/>
    </location>
</feature>
<proteinExistence type="predicted"/>
<organism evidence="2">
    <name type="scientific">marine sediment metagenome</name>
    <dbReference type="NCBI Taxonomy" id="412755"/>
    <lineage>
        <taxon>unclassified sequences</taxon>
        <taxon>metagenomes</taxon>
        <taxon>ecological metagenomes</taxon>
    </lineage>
</organism>
<evidence type="ECO:0000313" key="2">
    <source>
        <dbReference type="EMBL" id="GAI18496.1"/>
    </source>
</evidence>
<reference evidence="2" key="1">
    <citation type="journal article" date="2014" name="Front. Microbiol.">
        <title>High frequency of phylogenetically diverse reductive dehalogenase-homologous genes in deep subseafloor sedimentary metagenomes.</title>
        <authorList>
            <person name="Kawai M."/>
            <person name="Futagami T."/>
            <person name="Toyoda A."/>
            <person name="Takaki Y."/>
            <person name="Nishi S."/>
            <person name="Hori S."/>
            <person name="Arai W."/>
            <person name="Tsubouchi T."/>
            <person name="Morono Y."/>
            <person name="Uchiyama I."/>
            <person name="Ito T."/>
            <person name="Fujiyama A."/>
            <person name="Inagaki F."/>
            <person name="Takami H."/>
        </authorList>
    </citation>
    <scope>NUCLEOTIDE SEQUENCE</scope>
    <source>
        <strain evidence="2">Expedition CK06-06</strain>
    </source>
</reference>
<sequence length="224" mass="25156">MNKKDELEKQEPGQVPAETRPIVPGTEEEAAEDSVMPRLRLLQSTSTEVEEGDSKAGYIRHSLSGEEWETVEFIPLCIRKSRIHFDSKNPKGAPLCFAPDGKVSRSGHRCLADCPFDNAHLWKGDEPPPCDLVRSFPSLILKDGKISAEMDYASIPFVRSSTKAAQTLTYLRKKSGQPYWAFVYELSTSPKKFQAGTAYVFGIRKLRATTAKERDFASRLYHTI</sequence>
<dbReference type="EMBL" id="BARV01020816">
    <property type="protein sequence ID" value="GAI18496.1"/>
    <property type="molecule type" value="Genomic_DNA"/>
</dbReference>
<dbReference type="Pfam" id="PF23977">
    <property type="entry name" value="Pam3_Gp34"/>
    <property type="match status" value="1"/>
</dbReference>
<feature type="non-terminal residue" evidence="2">
    <location>
        <position position="224"/>
    </location>
</feature>
<accession>X1MKD3</accession>
<evidence type="ECO:0000256" key="1">
    <source>
        <dbReference type="SAM" id="MobiDB-lite"/>
    </source>
</evidence>
<comment type="caution">
    <text evidence="2">The sequence shown here is derived from an EMBL/GenBank/DDBJ whole genome shotgun (WGS) entry which is preliminary data.</text>
</comment>
<dbReference type="AlphaFoldDB" id="X1MKD3"/>
<dbReference type="InterPro" id="IPR056957">
    <property type="entry name" value="Pam3_Gp34-like"/>
</dbReference>
<protein>
    <submittedName>
        <fullName evidence="2">Uncharacterized protein</fullName>
    </submittedName>
</protein>
<name>X1MKD3_9ZZZZ</name>
<gene>
    <name evidence="2" type="ORF">S06H3_34644</name>
</gene>